<organism evidence="2 3">
    <name type="scientific">Alkalimonas amylolytica</name>
    <dbReference type="NCBI Taxonomy" id="152573"/>
    <lineage>
        <taxon>Bacteria</taxon>
        <taxon>Pseudomonadati</taxon>
        <taxon>Pseudomonadota</taxon>
        <taxon>Gammaproteobacteria</taxon>
        <taxon>Alkalimonas</taxon>
    </lineage>
</organism>
<dbReference type="EMBL" id="FNRM01000001">
    <property type="protein sequence ID" value="SDZ95533.1"/>
    <property type="molecule type" value="Genomic_DNA"/>
</dbReference>
<dbReference type="STRING" id="152573.SAMN04488051_101143"/>
<evidence type="ECO:0000313" key="2">
    <source>
        <dbReference type="EMBL" id="SDZ95533.1"/>
    </source>
</evidence>
<accession>A0A1H3X8E2</accession>
<proteinExistence type="predicted"/>
<feature type="transmembrane region" description="Helical" evidence="1">
    <location>
        <begin position="41"/>
        <end position="64"/>
    </location>
</feature>
<keyword evidence="3" id="KW-1185">Reference proteome</keyword>
<protein>
    <recommendedName>
        <fullName evidence="4">DUF2970 domain-containing protein</fullName>
    </recommendedName>
</protein>
<gene>
    <name evidence="2" type="ORF">SAMN04488051_101143</name>
</gene>
<dbReference type="OrthoDB" id="5625885at2"/>
<dbReference type="AlphaFoldDB" id="A0A1H3X8E2"/>
<evidence type="ECO:0000313" key="3">
    <source>
        <dbReference type="Proteomes" id="UP000198773"/>
    </source>
</evidence>
<evidence type="ECO:0000256" key="1">
    <source>
        <dbReference type="SAM" id="Phobius"/>
    </source>
</evidence>
<dbReference type="Proteomes" id="UP000198773">
    <property type="component" value="Unassembled WGS sequence"/>
</dbReference>
<dbReference type="RefSeq" id="WP_091337984.1">
    <property type="nucleotide sequence ID" value="NZ_FNRM01000001.1"/>
</dbReference>
<dbReference type="Pfam" id="PF11174">
    <property type="entry name" value="DUF2970"/>
    <property type="match status" value="1"/>
</dbReference>
<sequence>MTKNKPASWKQVLKAVAGAFIGVQSEQQRQQDFNADSPMPYIVVGVIMALIFVVTVLLVVSWVLR</sequence>
<dbReference type="InterPro" id="IPR021344">
    <property type="entry name" value="DUF2970"/>
</dbReference>
<keyword evidence="1" id="KW-0812">Transmembrane</keyword>
<reference evidence="2 3" key="1">
    <citation type="submission" date="2016-10" db="EMBL/GenBank/DDBJ databases">
        <authorList>
            <person name="de Groot N.N."/>
        </authorList>
    </citation>
    <scope>NUCLEOTIDE SEQUENCE [LARGE SCALE GENOMIC DNA]</scope>
    <source>
        <strain evidence="2 3">CGMCC 1.3430</strain>
    </source>
</reference>
<name>A0A1H3X8E2_ALKAM</name>
<evidence type="ECO:0008006" key="4">
    <source>
        <dbReference type="Google" id="ProtNLM"/>
    </source>
</evidence>
<keyword evidence="1" id="KW-1133">Transmembrane helix</keyword>
<keyword evidence="1" id="KW-0472">Membrane</keyword>